<evidence type="ECO:0000313" key="2">
    <source>
        <dbReference type="Proteomes" id="UP000214365"/>
    </source>
</evidence>
<comment type="caution">
    <text evidence="1">The sequence shown here is derived from an EMBL/GenBank/DDBJ whole genome shotgun (WGS) entry which is preliminary data.</text>
</comment>
<dbReference type="InterPro" id="IPR023213">
    <property type="entry name" value="CAT-like_dom_sf"/>
</dbReference>
<dbReference type="Proteomes" id="UP000214365">
    <property type="component" value="Unassembled WGS sequence"/>
</dbReference>
<sequence>MTSLLSRILDCGPKRVPSPIVSTDEVLPCHLLDDTFALRGYTYMWMFHFADVLDPDKLHLALSQLFEMEGWRRLGGRIRLGPNGKAEIHVPRAFTPQRPAVHFTKEQYTIPMSEHPLASRLPRAGDKPAVVPNASEFQNLGVGPGAARCFDDFIYSDLPQFSLHVVTFADGTLVSLGHSHVTTDLGGVATILSAWSLVLANRPGDVPPFATYHDDPMDQLCGPQDPPAKEHVLSDIMLTGWRLVLFGLRLLFESWWNPPVEARTICVPHKTIDAIVQEARNQLPHLVGGESEGAVKREKAFISEGDVLAALATHITSRGLPKGSTRRVMTLMVINMRTRAPSVFWPNMSYVLNASSAIFLSSTANRAQTMSLGELASESRNAITEQATESQIRALASIGRDTMLRRGREPVFGDINMKLAMISNWSKIRVIDQIDFGPAVLKSTQNNSDARGKPIFYHADNGKQSGGFNMPVFIVMGRDRNGNLWLRGNLPTLMWSDLLEYLNKV</sequence>
<protein>
    <submittedName>
        <fullName evidence="1">Uncharacterized protein</fullName>
    </submittedName>
</protein>
<organism evidence="1 2">
    <name type="scientific">Talaromyces atroroseus</name>
    <dbReference type="NCBI Taxonomy" id="1441469"/>
    <lineage>
        <taxon>Eukaryota</taxon>
        <taxon>Fungi</taxon>
        <taxon>Dikarya</taxon>
        <taxon>Ascomycota</taxon>
        <taxon>Pezizomycotina</taxon>
        <taxon>Eurotiomycetes</taxon>
        <taxon>Eurotiomycetidae</taxon>
        <taxon>Eurotiales</taxon>
        <taxon>Trichocomaceae</taxon>
        <taxon>Talaromyces</taxon>
        <taxon>Talaromyces sect. Trachyspermi</taxon>
    </lineage>
</organism>
<dbReference type="EMBL" id="LFMY01000017">
    <property type="protein sequence ID" value="OKL55906.1"/>
    <property type="molecule type" value="Genomic_DNA"/>
</dbReference>
<accession>A0A225ALV8</accession>
<dbReference type="GeneID" id="31008559"/>
<dbReference type="Gene3D" id="3.30.559.10">
    <property type="entry name" value="Chloramphenicol acetyltransferase-like domain"/>
    <property type="match status" value="2"/>
</dbReference>
<dbReference type="RefSeq" id="XP_020116027.1">
    <property type="nucleotide sequence ID" value="XM_020263903.1"/>
</dbReference>
<evidence type="ECO:0000313" key="1">
    <source>
        <dbReference type="EMBL" id="OKL55906.1"/>
    </source>
</evidence>
<dbReference type="AlphaFoldDB" id="A0A225ALV8"/>
<dbReference type="STRING" id="1441469.A0A225ALV8"/>
<name>A0A225ALV8_TALAT</name>
<gene>
    <name evidence="1" type="ORF">UA08_08803</name>
</gene>
<keyword evidence="2" id="KW-1185">Reference proteome</keyword>
<proteinExistence type="predicted"/>
<reference evidence="1 2" key="1">
    <citation type="submission" date="2015-06" db="EMBL/GenBank/DDBJ databases">
        <title>Talaromyces atroroseus IBT 11181 draft genome.</title>
        <authorList>
            <person name="Rasmussen K.B."/>
            <person name="Rasmussen S."/>
            <person name="Petersen B."/>
            <person name="Sicheritz-Ponten T."/>
            <person name="Mortensen U.H."/>
            <person name="Thrane U."/>
        </authorList>
    </citation>
    <scope>NUCLEOTIDE SEQUENCE [LARGE SCALE GENOMIC DNA]</scope>
    <source>
        <strain evidence="1 2">IBT 11181</strain>
    </source>
</reference>
<dbReference type="OrthoDB" id="21502at2759"/>